<gene>
    <name evidence="5" type="ORF">RB653_000870</name>
</gene>
<dbReference type="EMBL" id="JAVFKY010000002">
    <property type="protein sequence ID" value="KAK5580846.1"/>
    <property type="molecule type" value="Genomic_DNA"/>
</dbReference>
<reference evidence="5 6" key="1">
    <citation type="submission" date="2023-11" db="EMBL/GenBank/DDBJ databases">
        <title>Dfirmibasis_genome.</title>
        <authorList>
            <person name="Edelbroek B."/>
            <person name="Kjellin J."/>
            <person name="Jerlstrom-Hultqvist J."/>
            <person name="Soderbom F."/>
        </authorList>
    </citation>
    <scope>NUCLEOTIDE SEQUENCE [LARGE SCALE GENOMIC DNA]</scope>
    <source>
        <strain evidence="5 6">TNS-C-14</strain>
    </source>
</reference>
<dbReference type="Gene3D" id="1.25.40.10">
    <property type="entry name" value="Tetratricopeptide repeat domain"/>
    <property type="match status" value="1"/>
</dbReference>
<feature type="repeat" description="TPR" evidence="3">
    <location>
        <begin position="86"/>
        <end position="119"/>
    </location>
</feature>
<keyword evidence="2 3" id="KW-0802">TPR repeat</keyword>
<dbReference type="Proteomes" id="UP001344447">
    <property type="component" value="Unassembled WGS sequence"/>
</dbReference>
<organism evidence="5 6">
    <name type="scientific">Dictyostelium firmibasis</name>
    <dbReference type="NCBI Taxonomy" id="79012"/>
    <lineage>
        <taxon>Eukaryota</taxon>
        <taxon>Amoebozoa</taxon>
        <taxon>Evosea</taxon>
        <taxon>Eumycetozoa</taxon>
        <taxon>Dictyostelia</taxon>
        <taxon>Dictyosteliales</taxon>
        <taxon>Dictyosteliaceae</taxon>
        <taxon>Dictyostelium</taxon>
    </lineage>
</organism>
<evidence type="ECO:0000256" key="2">
    <source>
        <dbReference type="ARBA" id="ARBA00022803"/>
    </source>
</evidence>
<name>A0AAN7YUQ8_9MYCE</name>
<comment type="caution">
    <text evidence="5">The sequence shown here is derived from an EMBL/GenBank/DDBJ whole genome shotgun (WGS) entry which is preliminary data.</text>
</comment>
<feature type="region of interest" description="Disordered" evidence="4">
    <location>
        <begin position="1"/>
        <end position="60"/>
    </location>
</feature>
<dbReference type="PANTHER" id="PTHR44314:SF1">
    <property type="entry name" value="CILIA- AND FLAGELLA-ASSOCIATED PROTEIN 70"/>
    <property type="match status" value="1"/>
</dbReference>
<accession>A0AAN7YUQ8</accession>
<keyword evidence="6" id="KW-1185">Reference proteome</keyword>
<evidence type="ECO:0000313" key="6">
    <source>
        <dbReference type="Proteomes" id="UP001344447"/>
    </source>
</evidence>
<dbReference type="Pfam" id="PF14559">
    <property type="entry name" value="TPR_19"/>
    <property type="match status" value="1"/>
</dbReference>
<dbReference type="InterPro" id="IPR019734">
    <property type="entry name" value="TPR_rpt"/>
</dbReference>
<dbReference type="InterPro" id="IPR011990">
    <property type="entry name" value="TPR-like_helical_dom_sf"/>
</dbReference>
<dbReference type="AlphaFoldDB" id="A0AAN7YUQ8"/>
<sequence length="262" mass="29536">MGCCGSKEKYNGGDVPKSQRLDNRPTNDVNGKQPQRQQPPNKRKNNTIRKAVPASQQNNPTSLFEITDLSLKNDIIEGLQEQPQDSDLLAQYGVLLSMEGKNKEAEESLKKAVEADSDNSRAWQAYGEFLERTNNPKKAKEIYGEAYKHAAPKIALDEDDSSLLLSYAIFIQKSGDIDKAEKLYKRIVTSGARSSNSLGRYGLFLMEVKKDVEKGGIYLKDAADIDPPSAEWCTRYSNYLKTYKKDEFEASKYQKRVSLYVN</sequence>
<dbReference type="PANTHER" id="PTHR44314">
    <property type="entry name" value="CILIA- AND FLAGELLA-ASSOCIATED PROTEIN 70"/>
    <property type="match status" value="1"/>
</dbReference>
<keyword evidence="1" id="KW-0677">Repeat</keyword>
<evidence type="ECO:0008006" key="7">
    <source>
        <dbReference type="Google" id="ProtNLM"/>
    </source>
</evidence>
<evidence type="ECO:0000256" key="3">
    <source>
        <dbReference type="PROSITE-ProRule" id="PRU00339"/>
    </source>
</evidence>
<protein>
    <recommendedName>
        <fullName evidence="7">TPR repeat-containing protein</fullName>
    </recommendedName>
</protein>
<evidence type="ECO:0000313" key="5">
    <source>
        <dbReference type="EMBL" id="KAK5580846.1"/>
    </source>
</evidence>
<dbReference type="PROSITE" id="PS50005">
    <property type="entry name" value="TPR"/>
    <property type="match status" value="1"/>
</dbReference>
<evidence type="ECO:0000256" key="1">
    <source>
        <dbReference type="ARBA" id="ARBA00022737"/>
    </source>
</evidence>
<dbReference type="InterPro" id="IPR052628">
    <property type="entry name" value="CFAP70"/>
</dbReference>
<feature type="compositionally biased region" description="Basic and acidic residues" evidence="4">
    <location>
        <begin position="1"/>
        <end position="25"/>
    </location>
</feature>
<dbReference type="GO" id="GO:0070062">
    <property type="term" value="C:extracellular exosome"/>
    <property type="evidence" value="ECO:0007669"/>
    <property type="project" value="TreeGrafter"/>
</dbReference>
<proteinExistence type="predicted"/>
<dbReference type="SUPFAM" id="SSF81901">
    <property type="entry name" value="HCP-like"/>
    <property type="match status" value="1"/>
</dbReference>
<evidence type="ECO:0000256" key="4">
    <source>
        <dbReference type="SAM" id="MobiDB-lite"/>
    </source>
</evidence>